<evidence type="ECO:0000259" key="8">
    <source>
        <dbReference type="Pfam" id="PF03167"/>
    </source>
</evidence>
<evidence type="ECO:0000313" key="9">
    <source>
        <dbReference type="Proteomes" id="UP000695022"/>
    </source>
</evidence>
<accession>A0ABM1ETQ5</accession>
<dbReference type="InterPro" id="IPR039134">
    <property type="entry name" value="SMUG1"/>
</dbReference>
<keyword evidence="9" id="KW-1185">Reference proteome</keyword>
<dbReference type="Pfam" id="PF03167">
    <property type="entry name" value="UDG"/>
    <property type="match status" value="1"/>
</dbReference>
<protein>
    <submittedName>
        <fullName evidence="10">Single-strand selective monofunctional uracil DNA glycosylase-like</fullName>
    </submittedName>
</protein>
<evidence type="ECO:0000256" key="4">
    <source>
        <dbReference type="ARBA" id="ARBA00022801"/>
    </source>
</evidence>
<dbReference type="InterPro" id="IPR036895">
    <property type="entry name" value="Uracil-DNA_glycosylase-like_sf"/>
</dbReference>
<keyword evidence="4" id="KW-0378">Hydrolase</keyword>
<comment type="similarity">
    <text evidence="2">Belongs to the uracil-DNA glycosylase (UDG) superfamily. SMUG1 family.</text>
</comment>
<keyword evidence="7" id="KW-0539">Nucleus</keyword>
<dbReference type="InterPro" id="IPR005122">
    <property type="entry name" value="Uracil-DNA_glycosylase-like"/>
</dbReference>
<dbReference type="PANTHER" id="PTHR13235">
    <property type="entry name" value="SINGLE-STRAND SELECTIVE MONOFUNCTIONAL URACIL DNA GLYCOSYLASE"/>
    <property type="match status" value="1"/>
</dbReference>
<dbReference type="Proteomes" id="UP000695022">
    <property type="component" value="Unplaced"/>
</dbReference>
<dbReference type="CDD" id="cd19374">
    <property type="entry name" value="UDG-F3_SMUG1-like"/>
    <property type="match status" value="1"/>
</dbReference>
<feature type="domain" description="Uracil-DNA glycosylase-like" evidence="8">
    <location>
        <begin position="255"/>
        <end position="429"/>
    </location>
</feature>
<dbReference type="GeneID" id="106815607"/>
<evidence type="ECO:0000256" key="6">
    <source>
        <dbReference type="ARBA" id="ARBA00023204"/>
    </source>
</evidence>
<organism evidence="9 10">
    <name type="scientific">Priapulus caudatus</name>
    <name type="common">Priapulid worm</name>
    <dbReference type="NCBI Taxonomy" id="37621"/>
    <lineage>
        <taxon>Eukaryota</taxon>
        <taxon>Metazoa</taxon>
        <taxon>Ecdysozoa</taxon>
        <taxon>Scalidophora</taxon>
        <taxon>Priapulida</taxon>
        <taxon>Priapulimorpha</taxon>
        <taxon>Priapulimorphida</taxon>
        <taxon>Priapulidae</taxon>
        <taxon>Priapulus</taxon>
    </lineage>
</organism>
<evidence type="ECO:0000313" key="10">
    <source>
        <dbReference type="RefSeq" id="XP_014675576.1"/>
    </source>
</evidence>
<comment type="subcellular location">
    <subcellularLocation>
        <location evidence="1">Nucleus</location>
    </subcellularLocation>
</comment>
<dbReference type="Gene3D" id="3.40.470.10">
    <property type="entry name" value="Uracil-DNA glycosylase-like domain"/>
    <property type="match status" value="1"/>
</dbReference>
<proteinExistence type="inferred from homology"/>
<evidence type="ECO:0000256" key="2">
    <source>
        <dbReference type="ARBA" id="ARBA00007889"/>
    </source>
</evidence>
<gene>
    <name evidence="10" type="primary">LOC106815607</name>
</gene>
<keyword evidence="3" id="KW-0227">DNA damage</keyword>
<evidence type="ECO:0000256" key="3">
    <source>
        <dbReference type="ARBA" id="ARBA00022763"/>
    </source>
</evidence>
<sequence length="459" mass="50290">MAYRLANDMCAPQQFPIPMLHSHAAAAAAAADAAPDGVSELEMRYRKRQRVSDDGAFAGLQHPPPWRECDPMSAAGAGNFANTLQHAYSGLWTNTQISPIFYPRTLDTYYDQSASAAVMSASNFLNGPSFAPMKSEESLYNRAAAAASVTDCALEQGDDGRGKTHGGHSRATAGYLPPGVVSAPAANTAAAPTPFSWAPPPPPIDINMQFLQIERELCALLRPLTFSEPVTHVYNPLEYAHQPHSDYVMKYLQGPKRVMFLGMNPGPYGMAQNGVPFGDGNHVRDWLKVQGEVYKPRPEHPNRPIVGLACTRSEVSGSRFWGFFKEKCHTPDAFFRHCFVHNYCPLAFMSKTGKNITPPQFCISQRKSLQEICGGALCRTIALLQVETVVAIGKYVEAQTRAALRDAGMEHTVRLARIMHPSPINPNANKGWADVVTAQLEELDLMKYLTPPPPQHDGE</sequence>
<keyword evidence="5" id="KW-0238">DNA-binding</keyword>
<evidence type="ECO:0000256" key="1">
    <source>
        <dbReference type="ARBA" id="ARBA00004123"/>
    </source>
</evidence>
<keyword evidence="6" id="KW-0234">DNA repair</keyword>
<dbReference type="RefSeq" id="XP_014675576.1">
    <property type="nucleotide sequence ID" value="XM_014820090.1"/>
</dbReference>
<dbReference type="SUPFAM" id="SSF52141">
    <property type="entry name" value="Uracil-DNA glycosylase-like"/>
    <property type="match status" value="1"/>
</dbReference>
<evidence type="ECO:0000256" key="7">
    <source>
        <dbReference type="ARBA" id="ARBA00023242"/>
    </source>
</evidence>
<evidence type="ECO:0000256" key="5">
    <source>
        <dbReference type="ARBA" id="ARBA00023125"/>
    </source>
</evidence>
<dbReference type="PANTHER" id="PTHR13235:SF2">
    <property type="entry name" value="SINGLE-STRAND SELECTIVE MONOFUNCTIONAL URACIL DNA GLYCOSYLASE"/>
    <property type="match status" value="1"/>
</dbReference>
<name>A0ABM1ETQ5_PRICU</name>
<reference evidence="10" key="1">
    <citation type="submission" date="2025-08" db="UniProtKB">
        <authorList>
            <consortium name="RefSeq"/>
        </authorList>
    </citation>
    <scope>IDENTIFICATION</scope>
</reference>